<accession>A0ACC0J9L7</accession>
<dbReference type="Proteomes" id="UP001064048">
    <property type="component" value="Chromosome 13"/>
</dbReference>
<name>A0ACC0J9L7_CHOFU</name>
<sequence>MDILKAEIAKKRKLLEEKNVLNSKKYFKRGELLAKEQEEYLKKYGQSNKEAEEEKQQEEKREKTKRQESNESEQTESACLPRPEVIKRLRERGHPILLYGESEIQAFRRLRRIEIQEPEANKSDTEKLLKEDALVDSVTYEFIQEMAKTMGQGNRNHDMNVIMALLQFLLTMWGQQLNSATAAEKNTVKHKMTRATYTQTQVYLKPLMRKLKKKNLPEDICDSLMEITKCLLERNYIMASDAYLQMAIGNAPWPIGVTMVGIHARTGREKIFSKNVAHVMNDETQRKYIQALKRLMTKCQEYFPTDPSRCVEYSTTKD</sequence>
<protein>
    <submittedName>
        <fullName evidence="1">Uncharacterized protein</fullName>
    </submittedName>
</protein>
<gene>
    <name evidence="1" type="ORF">MSG28_008017</name>
</gene>
<evidence type="ECO:0000313" key="1">
    <source>
        <dbReference type="EMBL" id="KAI8420816.1"/>
    </source>
</evidence>
<organism evidence="1 2">
    <name type="scientific">Choristoneura fumiferana</name>
    <name type="common">Spruce budworm moth</name>
    <name type="synonym">Archips fumiferana</name>
    <dbReference type="NCBI Taxonomy" id="7141"/>
    <lineage>
        <taxon>Eukaryota</taxon>
        <taxon>Metazoa</taxon>
        <taxon>Ecdysozoa</taxon>
        <taxon>Arthropoda</taxon>
        <taxon>Hexapoda</taxon>
        <taxon>Insecta</taxon>
        <taxon>Pterygota</taxon>
        <taxon>Neoptera</taxon>
        <taxon>Endopterygota</taxon>
        <taxon>Lepidoptera</taxon>
        <taxon>Glossata</taxon>
        <taxon>Ditrysia</taxon>
        <taxon>Tortricoidea</taxon>
        <taxon>Tortricidae</taxon>
        <taxon>Tortricinae</taxon>
        <taxon>Choristoneura</taxon>
    </lineage>
</organism>
<proteinExistence type="predicted"/>
<dbReference type="EMBL" id="CM046113">
    <property type="protein sequence ID" value="KAI8420816.1"/>
    <property type="molecule type" value="Genomic_DNA"/>
</dbReference>
<keyword evidence="2" id="KW-1185">Reference proteome</keyword>
<evidence type="ECO:0000313" key="2">
    <source>
        <dbReference type="Proteomes" id="UP001064048"/>
    </source>
</evidence>
<comment type="caution">
    <text evidence="1">The sequence shown here is derived from an EMBL/GenBank/DDBJ whole genome shotgun (WGS) entry which is preliminary data.</text>
</comment>
<reference evidence="1 2" key="1">
    <citation type="journal article" date="2022" name="Genome Biol. Evol.">
        <title>The Spruce Budworm Genome: Reconstructing the Evolutionary History of Antifreeze Proteins.</title>
        <authorList>
            <person name="Beliveau C."/>
            <person name="Gagne P."/>
            <person name="Picq S."/>
            <person name="Vernygora O."/>
            <person name="Keeling C.I."/>
            <person name="Pinkney K."/>
            <person name="Doucet D."/>
            <person name="Wen F."/>
            <person name="Johnston J.S."/>
            <person name="Maaroufi H."/>
            <person name="Boyle B."/>
            <person name="Laroche J."/>
            <person name="Dewar K."/>
            <person name="Juretic N."/>
            <person name="Blackburn G."/>
            <person name="Nisole A."/>
            <person name="Brunet B."/>
            <person name="Brandao M."/>
            <person name="Lumley L."/>
            <person name="Duan J."/>
            <person name="Quan G."/>
            <person name="Lucarotti C.J."/>
            <person name="Roe A.D."/>
            <person name="Sperling F.A.H."/>
            <person name="Levesque R.C."/>
            <person name="Cusson M."/>
        </authorList>
    </citation>
    <scope>NUCLEOTIDE SEQUENCE [LARGE SCALE GENOMIC DNA]</scope>
    <source>
        <strain evidence="1">Glfc:IPQL:Cfum</strain>
    </source>
</reference>